<keyword evidence="2" id="KW-0812">Transmembrane</keyword>
<dbReference type="Proteomes" id="UP001430356">
    <property type="component" value="Unassembled WGS sequence"/>
</dbReference>
<feature type="compositionally biased region" description="Basic and acidic residues" evidence="1">
    <location>
        <begin position="338"/>
        <end position="359"/>
    </location>
</feature>
<gene>
    <name evidence="3" type="ORF">NESM_000526900</name>
</gene>
<evidence type="ECO:0000256" key="1">
    <source>
        <dbReference type="SAM" id="MobiDB-lite"/>
    </source>
</evidence>
<feature type="region of interest" description="Disordered" evidence="1">
    <location>
        <begin position="318"/>
        <end position="359"/>
    </location>
</feature>
<reference evidence="3 4" key="1">
    <citation type="journal article" date="2021" name="MBio">
        <title>A New Model Trypanosomatid, Novymonas esmeraldas: Genomic Perception of Its 'Candidatus Pandoraea novymonadis' Endosymbiont.</title>
        <authorList>
            <person name="Zakharova A."/>
            <person name="Saura A."/>
            <person name="Butenko A."/>
            <person name="Podesvova L."/>
            <person name="Warmusova S."/>
            <person name="Kostygov A.Y."/>
            <person name="Nenarokova A."/>
            <person name="Lukes J."/>
            <person name="Opperdoes F.R."/>
            <person name="Yurchenko V."/>
        </authorList>
    </citation>
    <scope>NUCLEOTIDE SEQUENCE [LARGE SCALE GENOMIC DNA]</scope>
    <source>
        <strain evidence="3 4">E262AT.01</strain>
    </source>
</reference>
<organism evidence="3 4">
    <name type="scientific">Novymonas esmeraldas</name>
    <dbReference type="NCBI Taxonomy" id="1808958"/>
    <lineage>
        <taxon>Eukaryota</taxon>
        <taxon>Discoba</taxon>
        <taxon>Euglenozoa</taxon>
        <taxon>Kinetoplastea</taxon>
        <taxon>Metakinetoplastina</taxon>
        <taxon>Trypanosomatida</taxon>
        <taxon>Trypanosomatidae</taxon>
        <taxon>Novymonas</taxon>
    </lineage>
</organism>
<keyword evidence="2" id="KW-1133">Transmembrane helix</keyword>
<sequence>MRRRQFLQQSSDHHAGGEPLMATSAVAVTPAAVLPSGVRYSTLSKETHQQHHLAVGMDGDKYLAVHPIYSLPHRMYVYRVCGALLFVFLEAIAFLLVLVGLVTPCYTIDNHKYVALDGGYGGYLSGSPGRSMSLFLCSLFVIIFLFFFSLACPVLVACCVRRDQRARVYEESFNRELLEEYGAQVHEDGRVYGPGGEPSVVKEESMPGPCCGFEANERSRLSRNAWIACVQFVVEVTSVVLQSIILYNMVWVYHVAVEHDLTAKYESGFYITIVALTFKALEVLFYGYAAFRVLCIVPQRRTPPCELLPMFTTDEAHNTRGDEPRYGAAATTAATTVEEGHITRGRSEQELLSKSEAAR</sequence>
<keyword evidence="4" id="KW-1185">Reference proteome</keyword>
<feature type="transmembrane region" description="Helical" evidence="2">
    <location>
        <begin position="225"/>
        <end position="249"/>
    </location>
</feature>
<protein>
    <submittedName>
        <fullName evidence="3">Uncharacterized protein</fullName>
    </submittedName>
</protein>
<dbReference type="EMBL" id="JAECZO010000065">
    <property type="protein sequence ID" value="KAK7195938.1"/>
    <property type="molecule type" value="Genomic_DNA"/>
</dbReference>
<keyword evidence="2" id="KW-0472">Membrane</keyword>
<proteinExistence type="predicted"/>
<accession>A0AAW0EPG6</accession>
<dbReference type="AlphaFoldDB" id="A0AAW0EPG6"/>
<comment type="caution">
    <text evidence="3">The sequence shown here is derived from an EMBL/GenBank/DDBJ whole genome shotgun (WGS) entry which is preliminary data.</text>
</comment>
<evidence type="ECO:0000313" key="3">
    <source>
        <dbReference type="EMBL" id="KAK7195938.1"/>
    </source>
</evidence>
<evidence type="ECO:0000256" key="2">
    <source>
        <dbReference type="SAM" id="Phobius"/>
    </source>
</evidence>
<evidence type="ECO:0000313" key="4">
    <source>
        <dbReference type="Proteomes" id="UP001430356"/>
    </source>
</evidence>
<name>A0AAW0EPG6_9TRYP</name>
<feature type="transmembrane region" description="Helical" evidence="2">
    <location>
        <begin position="269"/>
        <end position="291"/>
    </location>
</feature>
<feature type="transmembrane region" description="Helical" evidence="2">
    <location>
        <begin position="76"/>
        <end position="102"/>
    </location>
</feature>
<feature type="transmembrane region" description="Helical" evidence="2">
    <location>
        <begin position="133"/>
        <end position="160"/>
    </location>
</feature>